<reference evidence="1 2" key="1">
    <citation type="submission" date="2017-05" db="EMBL/GenBank/DDBJ databases">
        <authorList>
            <person name="Varghese N."/>
            <person name="Submissions S."/>
        </authorList>
    </citation>
    <scope>NUCLEOTIDE SEQUENCE [LARGE SCALE GENOMIC DNA]</scope>
    <source>
        <strain evidence="1 2">SM16</strain>
    </source>
</reference>
<sequence length="29" mass="3238">MPGAFHRTGHFLCAGVTLDLVVHLMENDR</sequence>
<evidence type="ECO:0000313" key="1">
    <source>
        <dbReference type="EMBL" id="SMP51225.1"/>
    </source>
</evidence>
<accession>A0ABY1PYW8</accession>
<gene>
    <name evidence="1" type="ORF">SAMN06296065_10186</name>
</gene>
<proteinExistence type="predicted"/>
<organism evidence="1 2">
    <name type="scientific">Novosphingobium panipatense</name>
    <dbReference type="NCBI Taxonomy" id="428991"/>
    <lineage>
        <taxon>Bacteria</taxon>
        <taxon>Pseudomonadati</taxon>
        <taxon>Pseudomonadota</taxon>
        <taxon>Alphaproteobacteria</taxon>
        <taxon>Sphingomonadales</taxon>
        <taxon>Sphingomonadaceae</taxon>
        <taxon>Novosphingobium</taxon>
    </lineage>
</organism>
<dbReference type="Proteomes" id="UP001157910">
    <property type="component" value="Unassembled WGS sequence"/>
</dbReference>
<keyword evidence="2" id="KW-1185">Reference proteome</keyword>
<comment type="caution">
    <text evidence="1">The sequence shown here is derived from an EMBL/GenBank/DDBJ whole genome shotgun (WGS) entry which is preliminary data.</text>
</comment>
<evidence type="ECO:0000313" key="2">
    <source>
        <dbReference type="Proteomes" id="UP001157910"/>
    </source>
</evidence>
<name>A0ABY1PYW8_9SPHN</name>
<protein>
    <submittedName>
        <fullName evidence="1">Uncharacterized protein</fullName>
    </submittedName>
</protein>
<dbReference type="EMBL" id="FXUI01000001">
    <property type="protein sequence ID" value="SMP51225.1"/>
    <property type="molecule type" value="Genomic_DNA"/>
</dbReference>